<dbReference type="InterPro" id="IPR035906">
    <property type="entry name" value="MetI-like_sf"/>
</dbReference>
<evidence type="ECO:0000256" key="3">
    <source>
        <dbReference type="ARBA" id="ARBA00022475"/>
    </source>
</evidence>
<dbReference type="PANTHER" id="PTHR43386">
    <property type="entry name" value="OLIGOPEPTIDE TRANSPORT SYSTEM PERMEASE PROTEIN APPC"/>
    <property type="match status" value="1"/>
</dbReference>
<keyword evidence="3" id="KW-1003">Cell membrane</keyword>
<accession>A0A6I3S0C8</accession>
<dbReference type="OrthoDB" id="9797472at2"/>
<evidence type="ECO:0000313" key="13">
    <source>
        <dbReference type="Proteomes" id="UP000484547"/>
    </source>
</evidence>
<gene>
    <name evidence="9" type="ORF">BN533_01338</name>
    <name evidence="10" type="ORF">GMD11_07880</name>
    <name evidence="11" type="ORF">GMD18_07535</name>
</gene>
<evidence type="ECO:0000256" key="1">
    <source>
        <dbReference type="ARBA" id="ARBA00004651"/>
    </source>
</evidence>
<name>R6ILL9_9FIRM</name>
<dbReference type="NCBIfam" id="NF045474">
    <property type="entry name" value="Opp2C"/>
    <property type="match status" value="1"/>
</dbReference>
<dbReference type="Pfam" id="PF00528">
    <property type="entry name" value="BPD_transp_1"/>
    <property type="match status" value="1"/>
</dbReference>
<dbReference type="EMBL" id="WNBW01000005">
    <property type="protein sequence ID" value="MTU04245.1"/>
    <property type="molecule type" value="Genomic_DNA"/>
</dbReference>
<evidence type="ECO:0000313" key="12">
    <source>
        <dbReference type="Proteomes" id="UP000443070"/>
    </source>
</evidence>
<dbReference type="Pfam" id="PF12911">
    <property type="entry name" value="OppC_N"/>
    <property type="match status" value="1"/>
</dbReference>
<evidence type="ECO:0000256" key="5">
    <source>
        <dbReference type="ARBA" id="ARBA00022989"/>
    </source>
</evidence>
<accession>R6ILL9</accession>
<dbReference type="EMBL" id="CBDS010000079">
    <property type="protein sequence ID" value="CDB46281.1"/>
    <property type="molecule type" value="Genomic_DNA"/>
</dbReference>
<evidence type="ECO:0000313" key="9">
    <source>
        <dbReference type="EMBL" id="CDB46281.1"/>
    </source>
</evidence>
<dbReference type="GO" id="GO:0005886">
    <property type="term" value="C:plasma membrane"/>
    <property type="evidence" value="ECO:0007669"/>
    <property type="project" value="UniProtKB-SubCell"/>
</dbReference>
<dbReference type="PROSITE" id="PS50928">
    <property type="entry name" value="ABC_TM1"/>
    <property type="match status" value="1"/>
</dbReference>
<keyword evidence="12" id="KW-1185">Reference proteome</keyword>
<proteinExistence type="inferred from homology"/>
<feature type="transmembrane region" description="Helical" evidence="7">
    <location>
        <begin position="81"/>
        <end position="102"/>
    </location>
</feature>
<dbReference type="Proteomes" id="UP000443070">
    <property type="component" value="Unassembled WGS sequence"/>
</dbReference>
<keyword evidence="2 7" id="KW-0813">Transport</keyword>
<dbReference type="Proteomes" id="UP000484547">
    <property type="component" value="Unassembled WGS sequence"/>
</dbReference>
<organism evidence="9">
    <name type="scientific">Phascolarctobacterium faecium</name>
    <dbReference type="NCBI Taxonomy" id="33025"/>
    <lineage>
        <taxon>Bacteria</taxon>
        <taxon>Bacillati</taxon>
        <taxon>Bacillota</taxon>
        <taxon>Negativicutes</taxon>
        <taxon>Acidaminococcales</taxon>
        <taxon>Acidaminococcaceae</taxon>
        <taxon>Phascolarctobacterium</taxon>
    </lineage>
</organism>
<dbReference type="PANTHER" id="PTHR43386:SF25">
    <property type="entry name" value="PEPTIDE ABC TRANSPORTER PERMEASE PROTEIN"/>
    <property type="match status" value="1"/>
</dbReference>
<dbReference type="EMBL" id="WNBM01000005">
    <property type="protein sequence ID" value="MTT76181.1"/>
    <property type="molecule type" value="Genomic_DNA"/>
</dbReference>
<evidence type="ECO:0000313" key="11">
    <source>
        <dbReference type="EMBL" id="MTU04245.1"/>
    </source>
</evidence>
<dbReference type="CDD" id="cd06261">
    <property type="entry name" value="TM_PBP2"/>
    <property type="match status" value="1"/>
</dbReference>
<protein>
    <submittedName>
        <fullName evidence="10">ABC transporter permease subunit</fullName>
    </submittedName>
    <submittedName>
        <fullName evidence="9">Dipeptide ABC transporter permease protein DppC</fullName>
    </submittedName>
</protein>
<dbReference type="InterPro" id="IPR025966">
    <property type="entry name" value="OppC_N"/>
</dbReference>
<dbReference type="Gene3D" id="1.10.3720.10">
    <property type="entry name" value="MetI-like"/>
    <property type="match status" value="1"/>
</dbReference>
<reference evidence="12 13" key="2">
    <citation type="journal article" date="2019" name="Nat. Med.">
        <title>A library of human gut bacterial isolates paired with longitudinal multiomics data enables mechanistic microbiome research.</title>
        <authorList>
            <person name="Poyet M."/>
            <person name="Groussin M."/>
            <person name="Gibbons S.M."/>
            <person name="Avila-Pacheco J."/>
            <person name="Jiang X."/>
            <person name="Kearney S.M."/>
            <person name="Perrotta A.R."/>
            <person name="Berdy B."/>
            <person name="Zhao S."/>
            <person name="Lieberman T.D."/>
            <person name="Swanson P.K."/>
            <person name="Smith M."/>
            <person name="Roesemann S."/>
            <person name="Alexander J.E."/>
            <person name="Rich S.A."/>
            <person name="Livny J."/>
            <person name="Vlamakis H."/>
            <person name="Clish C."/>
            <person name="Bullock K."/>
            <person name="Deik A."/>
            <person name="Scott J."/>
            <person name="Pierce K.A."/>
            <person name="Xavier R.J."/>
            <person name="Alm E.J."/>
        </authorList>
    </citation>
    <scope>NUCLEOTIDE SEQUENCE [LARGE SCALE GENOMIC DNA]</scope>
    <source>
        <strain evidence="10 13">BIOML-A13</strain>
        <strain evidence="11 12">BIOML-A3</strain>
    </source>
</reference>
<comment type="subcellular location">
    <subcellularLocation>
        <location evidence="1 7">Cell membrane</location>
        <topology evidence="1 7">Multi-pass membrane protein</topology>
    </subcellularLocation>
</comment>
<evidence type="ECO:0000256" key="6">
    <source>
        <dbReference type="ARBA" id="ARBA00023136"/>
    </source>
</evidence>
<dbReference type="STRING" id="1262914.BN533_01338"/>
<evidence type="ECO:0000256" key="7">
    <source>
        <dbReference type="RuleBase" id="RU363032"/>
    </source>
</evidence>
<comment type="similarity">
    <text evidence="7">Belongs to the binding-protein-dependent transport system permease family.</text>
</comment>
<keyword evidence="4 7" id="KW-0812">Transmembrane</keyword>
<dbReference type="InterPro" id="IPR050366">
    <property type="entry name" value="BP-dependent_transpt_permease"/>
</dbReference>
<dbReference type="RefSeq" id="WP_021718238.1">
    <property type="nucleotide sequence ID" value="NZ_AP025560.1"/>
</dbReference>
<evidence type="ECO:0000256" key="2">
    <source>
        <dbReference type="ARBA" id="ARBA00022448"/>
    </source>
</evidence>
<feature type="transmembrane region" description="Helical" evidence="7">
    <location>
        <begin position="240"/>
        <end position="262"/>
    </location>
</feature>
<feature type="domain" description="ABC transmembrane type-1" evidence="8">
    <location>
        <begin position="78"/>
        <end position="263"/>
    </location>
</feature>
<dbReference type="AlphaFoldDB" id="R6ILL9"/>
<keyword evidence="6 7" id="KW-0472">Membrane</keyword>
<dbReference type="GO" id="GO:0055085">
    <property type="term" value="P:transmembrane transport"/>
    <property type="evidence" value="ECO:0007669"/>
    <property type="project" value="InterPro"/>
</dbReference>
<evidence type="ECO:0000259" key="8">
    <source>
        <dbReference type="PROSITE" id="PS50928"/>
    </source>
</evidence>
<evidence type="ECO:0000313" key="10">
    <source>
        <dbReference type="EMBL" id="MTT76181.1"/>
    </source>
</evidence>
<comment type="caution">
    <text evidence="9">The sequence shown here is derived from an EMBL/GenBank/DDBJ whole genome shotgun (WGS) entry which is preliminary data.</text>
</comment>
<evidence type="ECO:0000256" key="4">
    <source>
        <dbReference type="ARBA" id="ARBA00022692"/>
    </source>
</evidence>
<dbReference type="InterPro" id="IPR053385">
    <property type="entry name" value="ABC_transport_permease"/>
</dbReference>
<reference evidence="9" key="1">
    <citation type="submission" date="2012-11" db="EMBL/GenBank/DDBJ databases">
        <title>Dependencies among metagenomic species, viruses, plasmids and units of genetic variation.</title>
        <authorList>
            <person name="Nielsen H.B."/>
            <person name="Almeida M."/>
            <person name="Juncker A.S."/>
            <person name="Rasmussen S."/>
            <person name="Li J."/>
            <person name="Sunagawa S."/>
            <person name="Plichta D."/>
            <person name="Gautier L."/>
            <person name="Le Chatelier E."/>
            <person name="Peletier E."/>
            <person name="Bonde I."/>
            <person name="Nielsen T."/>
            <person name="Manichanh C."/>
            <person name="Arumugam M."/>
            <person name="Batto J."/>
            <person name="Santos M.B.Q.D."/>
            <person name="Blom N."/>
            <person name="Borruel N."/>
            <person name="Burgdorf K.S."/>
            <person name="Boumezbeur F."/>
            <person name="Casellas F."/>
            <person name="Dore J."/>
            <person name="Guarner F."/>
            <person name="Hansen T."/>
            <person name="Hildebrand F."/>
            <person name="Kaas R.S."/>
            <person name="Kennedy S."/>
            <person name="Kristiansen K."/>
            <person name="Kultima J.R."/>
            <person name="Leonard P."/>
            <person name="Levenez F."/>
            <person name="Lund O."/>
            <person name="Moumen B."/>
            <person name="Le Paslier D."/>
            <person name="Pons N."/>
            <person name="Pedersen O."/>
            <person name="Prifti E."/>
            <person name="Qin J."/>
            <person name="Raes J."/>
            <person name="Tap J."/>
            <person name="Tims S."/>
            <person name="Ussery D.W."/>
            <person name="Yamada T."/>
            <person name="MetaHit consortium"/>
            <person name="Renault P."/>
            <person name="Sicheritz-Ponten T."/>
            <person name="Bork P."/>
            <person name="Wang J."/>
            <person name="Brunak S."/>
            <person name="Ehrlich S.D."/>
        </authorList>
    </citation>
    <scope>NUCLEOTIDE SEQUENCE [LARGE SCALE GENOMIC DNA]</scope>
</reference>
<dbReference type="HOGENOM" id="CLU_028518_1_1_9"/>
<feature type="transmembrane region" description="Helical" evidence="7">
    <location>
        <begin position="123"/>
        <end position="149"/>
    </location>
</feature>
<dbReference type="eggNOG" id="COG1173">
    <property type="taxonomic scope" value="Bacteria"/>
</dbReference>
<dbReference type="InterPro" id="IPR000515">
    <property type="entry name" value="MetI-like"/>
</dbReference>
<sequence>MENLINGLKNNRAFAFSSFLVLLLIGIALAAPLLAPYDPLEATMKNAYLPPSSEHLFGTDKLGRDNFSRVLYGASYSLSSVLLLVAVIFAVGTSLGVLAGYFGGKVDTVIMRISDMMISFPGMILAIAIAGILGGSLINAIIALTIVTWTKYARLARSMVLKIKKRDFVEAAVVNGGKPTHILWKHIVPNILPLMIITAASDIGAMMMELAGLSFLGFGSQPPAPEWGLMLNEGRQQLQTAPWLMFFPGLAIFLTVVVFNLWGDSLRDVLDPRQED</sequence>
<dbReference type="SUPFAM" id="SSF161098">
    <property type="entry name" value="MetI-like"/>
    <property type="match status" value="1"/>
</dbReference>
<keyword evidence="5 7" id="KW-1133">Transmembrane helix</keyword>